<feature type="region of interest" description="Disordered" evidence="3">
    <location>
        <begin position="112"/>
        <end position="139"/>
    </location>
</feature>
<comment type="subcellular location">
    <subcellularLocation>
        <location evidence="1">Nucleus</location>
    </subcellularLocation>
</comment>
<dbReference type="Pfam" id="PF04502">
    <property type="entry name" value="Saf4_Yju2"/>
    <property type="match status" value="1"/>
</dbReference>
<name>A0AAX4P4P5_9CHLO</name>
<comment type="function">
    <text evidence="1">Part of the spliceosome which catalyzes two sequential transesterification reactions, first the excision of the non-coding intron from pre-mRNA and then the ligation of the coding exons to form the mature mRNA. Plays a role in stabilizing the structure of the spliceosome catalytic core and docking of the branch helix into the active site, producing 5'-exon and lariat intron-3'-intermediates.</text>
</comment>
<dbReference type="InterPro" id="IPR007590">
    <property type="entry name" value="Saf4/Yju2"/>
</dbReference>
<dbReference type="AlphaFoldDB" id="A0AAX4P4P5"/>
<protein>
    <recommendedName>
        <fullName evidence="1">Splicing factor YJU2</fullName>
    </recommendedName>
</protein>
<accession>A0AAX4P4P5</accession>
<feature type="binding site" evidence="1">
    <location>
        <position position="48"/>
    </location>
    <ligand>
        <name>Zn(2+)</name>
        <dbReference type="ChEBI" id="CHEBI:29105"/>
    </ligand>
</feature>
<keyword evidence="1" id="KW-0747">Spliceosome</keyword>
<dbReference type="EMBL" id="CP151504">
    <property type="protein sequence ID" value="WZN61287.1"/>
    <property type="molecule type" value="Genomic_DNA"/>
</dbReference>
<evidence type="ECO:0000313" key="4">
    <source>
        <dbReference type="EMBL" id="WZN61287.1"/>
    </source>
</evidence>
<feature type="region of interest" description="Disordered" evidence="3">
    <location>
        <begin position="273"/>
        <end position="298"/>
    </location>
</feature>
<keyword evidence="1" id="KW-0862">Zinc</keyword>
<feature type="binding site" evidence="1">
    <location>
        <position position="82"/>
    </location>
    <ligand>
        <name>Zn(2+)</name>
        <dbReference type="ChEBI" id="CHEBI:29105"/>
    </ligand>
</feature>
<keyword evidence="1" id="KW-0507">mRNA processing</keyword>
<keyword evidence="1" id="KW-0479">Metal-binding</keyword>
<keyword evidence="5" id="KW-1185">Reference proteome</keyword>
<sequence>MGERKVINKYYPPDFDPSKLRRERRPKDASKQIKVRMMLPFSLRCGTCGNYIYQGTKFNSRKEDVEGETYLGLRIYRFYFRCPRCASEITMKTDPKNSDYVCELGATRNFEPHREEARQEEDAKRKREEEEDGDAMKALENRALDSKREMEELHALDEIKSANSRNAKLGTRDVIAALRGATGEAAEAARRDEEDEEEVRRLRDLRSKSVRRIDEEEERAHRDRLLAVGSGFAEGAASASAPAARKRTLGVSFAVKPKAAAVVVAKKARREEEEVEEEGAGTLAGLMGAYASSDEDSG</sequence>
<dbReference type="GO" id="GO:0071006">
    <property type="term" value="C:U2-type catalytic step 1 spliceosome"/>
    <property type="evidence" value="ECO:0007669"/>
    <property type="project" value="UniProtKB-UniRule"/>
</dbReference>
<evidence type="ECO:0000313" key="5">
    <source>
        <dbReference type="Proteomes" id="UP001472866"/>
    </source>
</evidence>
<evidence type="ECO:0000256" key="2">
    <source>
        <dbReference type="SAM" id="Coils"/>
    </source>
</evidence>
<dbReference type="InterPro" id="IPR043701">
    <property type="entry name" value="Yju2"/>
</dbReference>
<dbReference type="PANTHER" id="PTHR12111">
    <property type="entry name" value="SPLICING FACTOR YJU2"/>
    <property type="match status" value="1"/>
</dbReference>
<feature type="binding site" evidence="1">
    <location>
        <position position="85"/>
    </location>
    <ligand>
        <name>Zn(2+)</name>
        <dbReference type="ChEBI" id="CHEBI:29105"/>
    </ligand>
</feature>
<comment type="subunit">
    <text evidence="1">Component of the spliceosome. Present in the activated B complex, the catalytically activated B* complex which catalyzes the branching, the catalytic step 1 C complex catalyzing the exon ligation, and the postcatalytic P complex containing the ligated exons (mRNA) and the excised lariat intron.</text>
</comment>
<proteinExistence type="inferred from homology"/>
<dbReference type="HAMAP" id="MF_03226">
    <property type="entry name" value="YJU2"/>
    <property type="match status" value="1"/>
</dbReference>
<comment type="similarity">
    <text evidence="1">Belongs to the CWC16 family. YJU2 subfamily.</text>
</comment>
<feature type="coiled-coil region" evidence="2">
    <location>
        <begin position="185"/>
        <end position="219"/>
    </location>
</feature>
<gene>
    <name evidence="4" type="ORF">HKI87_04g28220</name>
</gene>
<reference evidence="4 5" key="1">
    <citation type="submission" date="2024-03" db="EMBL/GenBank/DDBJ databases">
        <title>Complete genome sequence of the green alga Chloropicon roscoffensis RCC1871.</title>
        <authorList>
            <person name="Lemieux C."/>
            <person name="Pombert J.-F."/>
            <person name="Otis C."/>
            <person name="Turmel M."/>
        </authorList>
    </citation>
    <scope>NUCLEOTIDE SEQUENCE [LARGE SCALE GENOMIC DNA]</scope>
    <source>
        <strain evidence="4 5">RCC1871</strain>
    </source>
</reference>
<keyword evidence="2" id="KW-0175">Coiled coil</keyword>
<keyword evidence="1" id="KW-0508">mRNA splicing</keyword>
<evidence type="ECO:0000256" key="1">
    <source>
        <dbReference type="HAMAP-Rule" id="MF_03226"/>
    </source>
</evidence>
<feature type="binding site" evidence="1">
    <location>
        <position position="45"/>
    </location>
    <ligand>
        <name>Zn(2+)</name>
        <dbReference type="ChEBI" id="CHEBI:29105"/>
    </ligand>
</feature>
<evidence type="ECO:0000256" key="3">
    <source>
        <dbReference type="SAM" id="MobiDB-lite"/>
    </source>
</evidence>
<organism evidence="4 5">
    <name type="scientific">Chloropicon roscoffensis</name>
    <dbReference type="NCBI Taxonomy" id="1461544"/>
    <lineage>
        <taxon>Eukaryota</taxon>
        <taxon>Viridiplantae</taxon>
        <taxon>Chlorophyta</taxon>
        <taxon>Chloropicophyceae</taxon>
        <taxon>Chloropicales</taxon>
        <taxon>Chloropicaceae</taxon>
        <taxon>Chloropicon</taxon>
    </lineage>
</organism>
<dbReference type="Proteomes" id="UP001472866">
    <property type="component" value="Chromosome 04"/>
</dbReference>
<dbReference type="GO" id="GO:0000349">
    <property type="term" value="P:generation of catalytic spliceosome for first transesterification step"/>
    <property type="evidence" value="ECO:0007669"/>
    <property type="project" value="UniProtKB-UniRule"/>
</dbReference>
<keyword evidence="1" id="KW-0539">Nucleus</keyword>
<dbReference type="GO" id="GO:0046872">
    <property type="term" value="F:metal ion binding"/>
    <property type="evidence" value="ECO:0007669"/>
    <property type="project" value="UniProtKB-KW"/>
</dbReference>